<protein>
    <recommendedName>
        <fullName evidence="2">Ubiquitin carboxyl-terminal hydrolase</fullName>
        <ecNumber evidence="2">3.4.19.12</ecNumber>
    </recommendedName>
</protein>
<evidence type="ECO:0000256" key="1">
    <source>
        <dbReference type="ARBA" id="ARBA00009085"/>
    </source>
</evidence>
<reference evidence="6" key="1">
    <citation type="submission" date="2025-08" db="UniProtKB">
        <authorList>
            <consortium name="RefSeq"/>
        </authorList>
    </citation>
    <scope>IDENTIFICATION</scope>
    <source>
        <tissue evidence="6">Muscle</tissue>
    </source>
</reference>
<dbReference type="InterPro" id="IPR038765">
    <property type="entry name" value="Papain-like_cys_pep_sf"/>
</dbReference>
<comment type="catalytic activity">
    <reaction evidence="2">
        <text>Thiol-dependent hydrolysis of ester, thioester, amide, peptide and isopeptide bonds formed by the C-terminal Gly of ubiquitin (a 76-residue protein attached to proteins as an intracellular targeting signal).</text>
        <dbReference type="EC" id="3.4.19.12"/>
    </reaction>
</comment>
<feature type="coiled-coil region" evidence="3">
    <location>
        <begin position="531"/>
        <end position="558"/>
    </location>
</feature>
<dbReference type="Gene3D" id="3.90.70.10">
    <property type="entry name" value="Cysteine proteinases"/>
    <property type="match status" value="2"/>
</dbReference>
<dbReference type="PROSITE" id="PS50235">
    <property type="entry name" value="USP_3"/>
    <property type="match status" value="1"/>
</dbReference>
<dbReference type="SUPFAM" id="SSF54001">
    <property type="entry name" value="Cysteine proteinases"/>
    <property type="match status" value="1"/>
</dbReference>
<evidence type="ECO:0000259" key="4">
    <source>
        <dbReference type="PROSITE" id="PS50235"/>
    </source>
</evidence>
<keyword evidence="2" id="KW-0378">Hydrolase</keyword>
<dbReference type="EC" id="3.4.19.12" evidence="2"/>
<feature type="domain" description="USP" evidence="4">
    <location>
        <begin position="38"/>
        <end position="510"/>
    </location>
</feature>
<dbReference type="InterPro" id="IPR028889">
    <property type="entry name" value="USP"/>
</dbReference>
<keyword evidence="2" id="KW-0645">Protease</keyword>
<dbReference type="InterPro" id="IPR050164">
    <property type="entry name" value="Peptidase_C19"/>
</dbReference>
<organism evidence="5 6">
    <name type="scientific">Limulus polyphemus</name>
    <name type="common">Atlantic horseshoe crab</name>
    <dbReference type="NCBI Taxonomy" id="6850"/>
    <lineage>
        <taxon>Eukaryota</taxon>
        <taxon>Metazoa</taxon>
        <taxon>Ecdysozoa</taxon>
        <taxon>Arthropoda</taxon>
        <taxon>Chelicerata</taxon>
        <taxon>Merostomata</taxon>
        <taxon>Xiphosura</taxon>
        <taxon>Limulidae</taxon>
        <taxon>Limulus</taxon>
    </lineage>
</organism>
<dbReference type="Pfam" id="PF00443">
    <property type="entry name" value="UCH"/>
    <property type="match status" value="1"/>
</dbReference>
<gene>
    <name evidence="6" type="primary">LOC106468280</name>
</gene>
<evidence type="ECO:0000256" key="3">
    <source>
        <dbReference type="SAM" id="Coils"/>
    </source>
</evidence>
<dbReference type="PROSITE" id="PS00972">
    <property type="entry name" value="USP_1"/>
    <property type="match status" value="1"/>
</dbReference>
<dbReference type="PANTHER" id="PTHR24006:SF842">
    <property type="entry name" value="UBIQUITIN CARBOXYL-TERMINAL HYDROLASE 40"/>
    <property type="match status" value="1"/>
</dbReference>
<evidence type="ECO:0000313" key="5">
    <source>
        <dbReference type="Proteomes" id="UP000694941"/>
    </source>
</evidence>
<dbReference type="GeneID" id="106468280"/>
<sequence length="807" mass="92104">MFGNLFEEENRHFTKGDSKVACLGILKPVPPRPPCGLCGIENQGATCYLNSLLQTLLFTPEFREGLFQVDEDELGNLDSHKQGNCKARIIPLQLQRLFSRLLLSNSLVTSTTELTDSFGWAKNEELQQHDVQELNRILFCAIENSLFGTSGNHLISQLYHGSTVNQITCQLCGKVSEREEDFLDLNVIVTGYSSLQDSLNNTYLHRELMKGKNQYYCSSCNQLVDAKKGARILKLPQILSFSLLRFNYDFSKGERIKETGTFSFPLEIDMAPYCEKSRKTDDNASTHYELFSVLIHSGSSHGGHYHAYIRDVDCLGKWMPPEEEPIQLSRRGKHTENKWDLVQFENPVDLVKGLLIQQSDRCLLIDTLCSELVKQSGVSWNKRFKRQYGPISKFLLKHNDVFFLNQSTNIVYLKDGISLDSKQLSTVPEKAAQSGSGNTFQLDQFNSPTHACYSQVGCFSNIQKKKNMNQKFGHNWFDFNDSRVSPIYVRDIEKQFSGRESAYMLFYRRKSLQRPLEGRGNPSYLIPQKLIDLVKQENEELQKQREAYEVALNTITVQIHFSVNHQYHQGALHPLKDALSVVDLKIDYRKTLTCLRSAIMELSQELCPSSNFIIHVAQDLPAGLHLYEELTFAQDTSVLKDLGILTGTKLFVWDGKQVNGEIPLIGSFHEPILLNVTCVQPDGMSQEITRGFPKSLTVGELRVILTELTQVQLENLHLSKIQLEADENKEVLLGTEHDGKTLTEMGLLDGDCLYAFNELNRDVKIDKQNCSVHIKVFIQNRCEVSYFRRKHITECKRTRLHCPKMLQ</sequence>
<dbReference type="Proteomes" id="UP000694941">
    <property type="component" value="Unplaced"/>
</dbReference>
<comment type="similarity">
    <text evidence="1 2">Belongs to the peptidase C19 family.</text>
</comment>
<evidence type="ECO:0000313" key="6">
    <source>
        <dbReference type="RefSeq" id="XP_022252323.1"/>
    </source>
</evidence>
<dbReference type="InterPro" id="IPR001394">
    <property type="entry name" value="Peptidase_C19_UCH"/>
</dbReference>
<dbReference type="SUPFAM" id="SSF54236">
    <property type="entry name" value="Ubiquitin-like"/>
    <property type="match status" value="1"/>
</dbReference>
<dbReference type="PROSITE" id="PS00973">
    <property type="entry name" value="USP_2"/>
    <property type="match status" value="1"/>
</dbReference>
<dbReference type="RefSeq" id="XP_022252323.1">
    <property type="nucleotide sequence ID" value="XM_022396615.1"/>
</dbReference>
<dbReference type="InterPro" id="IPR029071">
    <property type="entry name" value="Ubiquitin-like_domsf"/>
</dbReference>
<keyword evidence="3" id="KW-0175">Coiled coil</keyword>
<proteinExistence type="inferred from homology"/>
<accession>A0ABM1T8W7</accession>
<keyword evidence="2" id="KW-0833">Ubl conjugation pathway</keyword>
<keyword evidence="5" id="KW-1185">Reference proteome</keyword>
<dbReference type="PANTHER" id="PTHR24006">
    <property type="entry name" value="UBIQUITIN CARBOXYL-TERMINAL HYDROLASE"/>
    <property type="match status" value="1"/>
</dbReference>
<dbReference type="InterPro" id="IPR018200">
    <property type="entry name" value="USP_CS"/>
</dbReference>
<keyword evidence="2" id="KW-0788">Thiol protease</keyword>
<name>A0ABM1T8W7_LIMPO</name>
<evidence type="ECO:0000256" key="2">
    <source>
        <dbReference type="RuleBase" id="RU366025"/>
    </source>
</evidence>